<evidence type="ECO:0000256" key="5">
    <source>
        <dbReference type="ARBA" id="ARBA00023235"/>
    </source>
</evidence>
<keyword evidence="5" id="KW-0413">Isomerase</keyword>
<dbReference type="SMART" id="SM00490">
    <property type="entry name" value="HELICc"/>
    <property type="match status" value="1"/>
</dbReference>
<dbReference type="InterPro" id="IPR001650">
    <property type="entry name" value="Helicase_C-like"/>
</dbReference>
<comment type="caution">
    <text evidence="10">The sequence shown here is derived from an EMBL/GenBank/DDBJ whole genome shotgun (WGS) entry which is preliminary data.</text>
</comment>
<keyword evidence="4" id="KW-0238">DNA-binding</keyword>
<protein>
    <recommendedName>
        <fullName evidence="7">DNA 3'-5' helicase</fullName>
        <ecNumber evidence="7">5.6.2.4</ecNumber>
    </recommendedName>
</protein>
<evidence type="ECO:0000256" key="6">
    <source>
        <dbReference type="ARBA" id="ARBA00034617"/>
    </source>
</evidence>
<keyword evidence="2" id="KW-0547">Nucleotide-binding</keyword>
<dbReference type="PANTHER" id="PTHR13710">
    <property type="entry name" value="DNA HELICASE RECQ FAMILY MEMBER"/>
    <property type="match status" value="1"/>
</dbReference>
<dbReference type="Pfam" id="PF00270">
    <property type="entry name" value="DEAD"/>
    <property type="match status" value="1"/>
</dbReference>
<dbReference type="SUPFAM" id="SSF52540">
    <property type="entry name" value="P-loop containing nucleoside triphosphate hydrolases"/>
    <property type="match status" value="1"/>
</dbReference>
<name>A0ABR9T3W7_9SPHI</name>
<feature type="domain" description="Helicase ATP-binding" evidence="8">
    <location>
        <begin position="311"/>
        <end position="470"/>
    </location>
</feature>
<dbReference type="PANTHER" id="PTHR13710:SF105">
    <property type="entry name" value="ATP-DEPENDENT DNA HELICASE Q1"/>
    <property type="match status" value="1"/>
</dbReference>
<dbReference type="InterPro" id="IPR014001">
    <property type="entry name" value="Helicase_ATP-bd"/>
</dbReference>
<dbReference type="Proteomes" id="UP000618319">
    <property type="component" value="Unassembled WGS sequence"/>
</dbReference>
<dbReference type="PROSITE" id="PS51192">
    <property type="entry name" value="HELICASE_ATP_BIND_1"/>
    <property type="match status" value="1"/>
</dbReference>
<evidence type="ECO:0000256" key="7">
    <source>
        <dbReference type="ARBA" id="ARBA00034808"/>
    </source>
</evidence>
<dbReference type="EC" id="5.6.2.4" evidence="7"/>
<organism evidence="10 11">
    <name type="scientific">Sphingobacterium pedocola</name>
    <dbReference type="NCBI Taxonomy" id="2082722"/>
    <lineage>
        <taxon>Bacteria</taxon>
        <taxon>Pseudomonadati</taxon>
        <taxon>Bacteroidota</taxon>
        <taxon>Sphingobacteriia</taxon>
        <taxon>Sphingobacteriales</taxon>
        <taxon>Sphingobacteriaceae</taxon>
        <taxon>Sphingobacterium</taxon>
    </lineage>
</organism>
<comment type="catalytic activity">
    <reaction evidence="6">
        <text>Couples ATP hydrolysis with the unwinding of duplex DNA by translocating in the 3'-5' direction.</text>
        <dbReference type="EC" id="5.6.2.4"/>
    </reaction>
</comment>
<comment type="similarity">
    <text evidence="1">Belongs to the helicase family. RecQ subfamily.</text>
</comment>
<evidence type="ECO:0000256" key="2">
    <source>
        <dbReference type="ARBA" id="ARBA00022741"/>
    </source>
</evidence>
<gene>
    <name evidence="10" type="ORF">C4F40_04445</name>
</gene>
<sequence>MTMTFQDYYITKINTIVLTESAKKTDLIFVILAQNSLWTEHFPTDAFADTSTLKTESDHTVFDKKWYRRILSALKCKKPFHIISYAQFYYLKYYANDLPPFTDRIMIIEDNLRQLFPITSTEFLEETAEENIEQRPANLPFHQIEQMVIHGQYYYSVNRPMDNFNIFPMFEEAAEIQPSEHGDLPVIDLASDPFALDILINTCIAEQDFHRSMAIKYYDKQLIDKRTLTNLQRWNAVLKQFGGELFLGKMDQISDKLPVQEETQALLKKYWGKDATFRKLAIYKNPDQGNEVIEISQGLIVETIIAEYKNAKLNSGNRDIFLTAPTGSGKSLIFQLPAYYVSAQNDVSIVVSPLIALMKDQVQGILSERQFEKVAYLNGELSLIDREKVIDRCKNGEIDILYMSPELLLSYDLSYFIDQRTLGLLIVDEAHLITTWGRDFRVDYWFLGEHVRKLRKHHNLHFTMVAVTATSIYGGTNDMVFDSMASLNMQSPHMFIGQVKRDDITFAVHNYNGFESKYEANKLQQTVSFITEAHDLGLKTLVYTPYTRHISKIMEALNSRKLDIATGYHGGMAAEIKEFAFRQFKSGKKNIMISTKAFGMGIDIADIELVYHHAPSGLLPDYIQEIGRVARQTDITGLAAINYAPEDLRYAKALNYMSAIRPQQIQDVLQKIHLSYLRNDKNRNLILSTDDFEYIFEQGQDIQQKVLTTLMMIEKDYLAKYRFPVVTARPKKLSVQGYAKVSAQDLVNLENFYPNTHRSISIRKNGEHIVALDLDKIWKQYFSKQSFDALKNTFYTGTLFKQDNITLTPQIKITFVQTDSFTAISYKIRRTFDAIEQVFSLLTGYFTQYEFEQQLGKKITDKEIVKKISHLLFTAYMTAAFGQKTYLPHIFLQRRKVGGEDKYIALTNPCSNTFTGLTNRLQSLFGNTEKRTVSRFLTSKRANSDSYVRLGNFLEILGLATFEIKGGSNTLVAIRLNDPARLEIDTHHAEYKNTLLDKTLERHELNMRLFDHFFLNDFSHNDRWRFIEDYFLGMEVDALFGKYPTSDRNNVDLKDQLEKLILSNEGTVKKKGTEPEEEAEIVPQTDTNLHIFSATKDSVLTQSKLLTIETEDEVRTMRISEWLMNDPVALDKNRRAIDFKLDIKTYGILVSKLKAYHFEYYRGTLRLQLVIQFKGYNTPLKAIIPYTDHPVEFYMWWCENPEQITMSFKEKIILFDHVNRKKPKALKSEHKKVISGK</sequence>
<dbReference type="SMART" id="SM00487">
    <property type="entry name" value="DEXDc"/>
    <property type="match status" value="1"/>
</dbReference>
<reference evidence="10 11" key="1">
    <citation type="submission" date="2018-02" db="EMBL/GenBank/DDBJ databases">
        <title>Sphingobacterium KA21.</title>
        <authorList>
            <person name="Vasarhelyi B.M."/>
            <person name="Deshmukh S."/>
            <person name="Balint B."/>
            <person name="Kukolya J."/>
        </authorList>
    </citation>
    <scope>NUCLEOTIDE SEQUENCE [LARGE SCALE GENOMIC DNA]</scope>
    <source>
        <strain evidence="10 11">Ka21</strain>
    </source>
</reference>
<keyword evidence="3" id="KW-0067">ATP-binding</keyword>
<accession>A0ABR9T3W7</accession>
<dbReference type="InterPro" id="IPR011545">
    <property type="entry name" value="DEAD/DEAH_box_helicase_dom"/>
</dbReference>
<proteinExistence type="inferred from homology"/>
<evidence type="ECO:0000256" key="4">
    <source>
        <dbReference type="ARBA" id="ARBA00023125"/>
    </source>
</evidence>
<evidence type="ECO:0000313" key="11">
    <source>
        <dbReference type="Proteomes" id="UP000618319"/>
    </source>
</evidence>
<keyword evidence="11" id="KW-1185">Reference proteome</keyword>
<dbReference type="Pfam" id="PF00271">
    <property type="entry name" value="Helicase_C"/>
    <property type="match status" value="1"/>
</dbReference>
<evidence type="ECO:0000256" key="3">
    <source>
        <dbReference type="ARBA" id="ARBA00022840"/>
    </source>
</evidence>
<dbReference type="InterPro" id="IPR027417">
    <property type="entry name" value="P-loop_NTPase"/>
</dbReference>
<evidence type="ECO:0000259" key="9">
    <source>
        <dbReference type="PROSITE" id="PS51194"/>
    </source>
</evidence>
<dbReference type="Gene3D" id="3.40.50.300">
    <property type="entry name" value="P-loop containing nucleotide triphosphate hydrolases"/>
    <property type="match status" value="2"/>
</dbReference>
<dbReference type="PROSITE" id="PS51194">
    <property type="entry name" value="HELICASE_CTER"/>
    <property type="match status" value="1"/>
</dbReference>
<dbReference type="EMBL" id="PSKQ01000017">
    <property type="protein sequence ID" value="MBE8719980.1"/>
    <property type="molecule type" value="Genomic_DNA"/>
</dbReference>
<feature type="domain" description="Helicase C-terminal" evidence="9">
    <location>
        <begin position="522"/>
        <end position="673"/>
    </location>
</feature>
<dbReference type="CDD" id="cd17920">
    <property type="entry name" value="DEXHc_RecQ"/>
    <property type="match status" value="1"/>
</dbReference>
<evidence type="ECO:0000259" key="8">
    <source>
        <dbReference type="PROSITE" id="PS51192"/>
    </source>
</evidence>
<evidence type="ECO:0000313" key="10">
    <source>
        <dbReference type="EMBL" id="MBE8719980.1"/>
    </source>
</evidence>
<evidence type="ECO:0000256" key="1">
    <source>
        <dbReference type="ARBA" id="ARBA00005446"/>
    </source>
</evidence>